<gene>
    <name evidence="3" type="ORF">OR16_28709</name>
</gene>
<proteinExistence type="inferred from homology"/>
<dbReference type="EMBL" id="AHJE01000078">
    <property type="protein sequence ID" value="EHP39938.1"/>
    <property type="molecule type" value="Genomic_DNA"/>
</dbReference>
<dbReference type="Pfam" id="PF02615">
    <property type="entry name" value="Ldh_2"/>
    <property type="match status" value="1"/>
</dbReference>
<evidence type="ECO:0000256" key="2">
    <source>
        <dbReference type="ARBA" id="ARBA00023002"/>
    </source>
</evidence>
<dbReference type="InterPro" id="IPR043143">
    <property type="entry name" value="Mal/L-sulf/L-lact_DH-like_NADP"/>
</dbReference>
<protein>
    <submittedName>
        <fullName evidence="3">Malate/L-lactate dehydrogenase</fullName>
    </submittedName>
</protein>
<comment type="similarity">
    <text evidence="1">Belongs to the LDH2/MDH2 oxidoreductase family.</text>
</comment>
<dbReference type="InterPro" id="IPR003767">
    <property type="entry name" value="Malate/L-lactate_DH-like"/>
</dbReference>
<dbReference type="PANTHER" id="PTHR11091">
    <property type="entry name" value="OXIDOREDUCTASE-RELATED"/>
    <property type="match status" value="1"/>
</dbReference>
<evidence type="ECO:0000313" key="3">
    <source>
        <dbReference type="EMBL" id="EHP39938.1"/>
    </source>
</evidence>
<comment type="caution">
    <text evidence="3">The sequence shown here is derived from an EMBL/GenBank/DDBJ whole genome shotgun (WGS) entry which is preliminary data.</text>
</comment>
<keyword evidence="2" id="KW-0560">Oxidoreductase</keyword>
<dbReference type="PATRIC" id="fig|1127483.3.peg.5731"/>
<dbReference type="InterPro" id="IPR036111">
    <property type="entry name" value="Mal/L-sulfo/L-lacto_DH-like_sf"/>
</dbReference>
<sequence length="359" mass="37566">MQTELNTGRYGHDALLAFVEGLFHKAGAQAELASVVARTLVEGDLLGHSTHGTNLVNGYLGSILDGHAIVDTTQFRTLSQSASSALFDGSYVLGPYCVSRALDFACEVAASHGIGIAVVRRSHHIGCLAAYLQRVTDRGLVPLIYSSDPSVASVSAHGGIEPLFTPNPIAVGIPTRQAPMLIDVSMSTITNGFVNKTRNAGEKLPQPVLMSNQGVLTDDPEAFFSTPPGSILPLGGREFGHKGFALGLMVEALTSGLAGHGRKDKPDAWGASVCTMAIDPAFFGGIESFTEESSHLADQVRASTPVEAGRPVRLPGAAGLALREAQLRDGVNLPGFVVASLQAAAQRMGVKEFPATLSR</sequence>
<dbReference type="AlphaFoldDB" id="H1SC18"/>
<dbReference type="Gene3D" id="3.30.1370.60">
    <property type="entry name" value="Hypothetical oxidoreductase yiak, domain 2"/>
    <property type="match status" value="1"/>
</dbReference>
<dbReference type="RefSeq" id="WP_006161368.1">
    <property type="nucleotide sequence ID" value="NZ_AHJE01000078.1"/>
</dbReference>
<dbReference type="Gene3D" id="1.10.1530.10">
    <property type="match status" value="1"/>
</dbReference>
<dbReference type="Proteomes" id="UP000005808">
    <property type="component" value="Unassembled WGS sequence"/>
</dbReference>
<dbReference type="SUPFAM" id="SSF89733">
    <property type="entry name" value="L-sulfolactate dehydrogenase-like"/>
    <property type="match status" value="1"/>
</dbReference>
<dbReference type="InterPro" id="IPR043144">
    <property type="entry name" value="Mal/L-sulf/L-lact_DH-like_ah"/>
</dbReference>
<dbReference type="OrthoDB" id="924592at2"/>
<evidence type="ECO:0000256" key="1">
    <source>
        <dbReference type="ARBA" id="ARBA00006056"/>
    </source>
</evidence>
<name>H1SC18_9BURK</name>
<evidence type="ECO:0000313" key="4">
    <source>
        <dbReference type="Proteomes" id="UP000005808"/>
    </source>
</evidence>
<dbReference type="GO" id="GO:0016491">
    <property type="term" value="F:oxidoreductase activity"/>
    <property type="evidence" value="ECO:0007669"/>
    <property type="project" value="UniProtKB-KW"/>
</dbReference>
<reference evidence="3 4" key="1">
    <citation type="journal article" date="2012" name="J. Bacteriol.">
        <title>De Novo Genome Project of Cupriavidus basilensis OR16.</title>
        <authorList>
            <person name="Cserhati M."/>
            <person name="Kriszt B."/>
            <person name="Szoboszlay S."/>
            <person name="Toth A."/>
            <person name="Szabo I."/>
            <person name="Tancsics A."/>
            <person name="Nagy I."/>
            <person name="Horvath B."/>
            <person name="Nagy I."/>
            <person name="Kukolya J."/>
        </authorList>
    </citation>
    <scope>NUCLEOTIDE SEQUENCE [LARGE SCALE GENOMIC DNA]</scope>
    <source>
        <strain evidence="3 4">OR16</strain>
    </source>
</reference>
<dbReference type="PANTHER" id="PTHR11091:SF0">
    <property type="entry name" value="MALATE DEHYDROGENASE"/>
    <property type="match status" value="1"/>
</dbReference>
<organism evidence="3 4">
    <name type="scientific">Cupriavidus basilensis OR16</name>
    <dbReference type="NCBI Taxonomy" id="1127483"/>
    <lineage>
        <taxon>Bacteria</taxon>
        <taxon>Pseudomonadati</taxon>
        <taxon>Pseudomonadota</taxon>
        <taxon>Betaproteobacteria</taxon>
        <taxon>Burkholderiales</taxon>
        <taxon>Burkholderiaceae</taxon>
        <taxon>Cupriavidus</taxon>
    </lineage>
</organism>
<accession>H1SC18</accession>